<dbReference type="OrthoDB" id="287584at2"/>
<name>A0A3M2HYV0_9GAMM</name>
<dbReference type="AlphaFoldDB" id="A0A3M2HYV0"/>
<dbReference type="InterPro" id="IPR013433">
    <property type="entry name" value="PHA_gran_rgn"/>
</dbReference>
<comment type="caution">
    <text evidence="1">The sequence shown here is derived from an EMBL/GenBank/DDBJ whole genome shotgun (WGS) entry which is preliminary data.</text>
</comment>
<protein>
    <submittedName>
        <fullName evidence="1">Polyhydroxyalkanoic acid synthase</fullName>
    </submittedName>
</protein>
<reference evidence="1 2" key="1">
    <citation type="submission" date="2018-10" db="EMBL/GenBank/DDBJ databases">
        <title>Proposal of Lysobacter pythonis sp. nov. isolated from royal pythons (Python regius).</title>
        <authorList>
            <person name="Hans-Juergen B."/>
            <person name="Huptas C."/>
            <person name="Sandra B."/>
            <person name="Igor L."/>
            <person name="Joachim S."/>
            <person name="Siegfried S."/>
            <person name="Mareike W."/>
            <person name="Peter K."/>
        </authorList>
    </citation>
    <scope>NUCLEOTIDE SEQUENCE [LARGE SCALE GENOMIC DNA]</scope>
    <source>
        <strain evidence="1 2">4284/11</strain>
    </source>
</reference>
<evidence type="ECO:0000313" key="1">
    <source>
        <dbReference type="EMBL" id="RMH94906.1"/>
    </source>
</evidence>
<accession>A0A3M2HYV0</accession>
<dbReference type="RefSeq" id="WP_122100292.1">
    <property type="nucleotide sequence ID" value="NZ_RFLY01000001.1"/>
</dbReference>
<evidence type="ECO:0000313" key="2">
    <source>
        <dbReference type="Proteomes" id="UP000275012"/>
    </source>
</evidence>
<dbReference type="Pfam" id="PF09650">
    <property type="entry name" value="PHA_gran_rgn"/>
    <property type="match status" value="1"/>
</dbReference>
<gene>
    <name evidence="1" type="ORF">EBB59_01040</name>
</gene>
<dbReference type="NCBIfam" id="TIGR02610">
    <property type="entry name" value="PHA_gran_rgn"/>
    <property type="match status" value="1"/>
</dbReference>
<sequence length="91" mass="9902">MADLDILHPTALGMSEARLAVEGVARTLRERFGIESAWEGDELRLQHGGVDGRIALSPGRAQVNAQLGFPYSAMQGMIETEIRRVLAEKLG</sequence>
<dbReference type="EMBL" id="RFLY01000001">
    <property type="protein sequence ID" value="RMH94906.1"/>
    <property type="molecule type" value="Genomic_DNA"/>
</dbReference>
<organism evidence="1 2">
    <name type="scientific">Solilutibacter pythonis</name>
    <dbReference type="NCBI Taxonomy" id="2483112"/>
    <lineage>
        <taxon>Bacteria</taxon>
        <taxon>Pseudomonadati</taxon>
        <taxon>Pseudomonadota</taxon>
        <taxon>Gammaproteobacteria</taxon>
        <taxon>Lysobacterales</taxon>
        <taxon>Lysobacteraceae</taxon>
        <taxon>Solilutibacter</taxon>
    </lineage>
</organism>
<keyword evidence="2" id="KW-1185">Reference proteome</keyword>
<proteinExistence type="predicted"/>
<dbReference type="Proteomes" id="UP000275012">
    <property type="component" value="Unassembled WGS sequence"/>
</dbReference>